<dbReference type="InterPro" id="IPR003607">
    <property type="entry name" value="HD/PDEase_dom"/>
</dbReference>
<dbReference type="PANTHER" id="PTHR43155:SF2">
    <property type="entry name" value="CYCLIC DI-GMP PHOSPHODIESTERASE PA4108"/>
    <property type="match status" value="1"/>
</dbReference>
<dbReference type="Pfam" id="PF13487">
    <property type="entry name" value="HD_5"/>
    <property type="match status" value="1"/>
</dbReference>
<sequence>MPNSIRSELKATGLRKDPITFSHSVRVGMLAQAAARELGMPEDDRRMFTIACSFHDIGKLLIPHSLLAKPIALDDAEQARIREHPLLGVRLIRQLGWQDPRMIATVRSHHERWDGTGYPDKLRGELIPQWARMCAVFDSFDAMIQPRPYNRVKTVAEASDELRRQSGTHFDKACVELFLSIPEIKVEKIRRYR</sequence>
<accession>A0ABV9FB96</accession>
<dbReference type="CDD" id="cd00077">
    <property type="entry name" value="HDc"/>
    <property type="match status" value="1"/>
</dbReference>
<protein>
    <submittedName>
        <fullName evidence="3">HD-GYP domain-containing protein</fullName>
        <ecNumber evidence="3">3.1.4.-</ecNumber>
    </submittedName>
</protein>
<comment type="caution">
    <text evidence="3">The sequence shown here is derived from an EMBL/GenBank/DDBJ whole genome shotgun (WGS) entry which is preliminary data.</text>
</comment>
<name>A0ABV9FB96_9BACL</name>
<evidence type="ECO:0000313" key="3">
    <source>
        <dbReference type="EMBL" id="MFC4597329.1"/>
    </source>
</evidence>
<feature type="domain" description="HD" evidence="1">
    <location>
        <begin position="20"/>
        <end position="143"/>
    </location>
</feature>
<keyword evidence="3" id="KW-0378">Hydrolase</keyword>
<dbReference type="NCBIfam" id="TIGR00277">
    <property type="entry name" value="HDIG"/>
    <property type="match status" value="1"/>
</dbReference>
<dbReference type="Gene3D" id="1.10.3210.10">
    <property type="entry name" value="Hypothetical protein af1432"/>
    <property type="match status" value="1"/>
</dbReference>
<dbReference type="InterPro" id="IPR006674">
    <property type="entry name" value="HD_domain"/>
</dbReference>
<dbReference type="PANTHER" id="PTHR43155">
    <property type="entry name" value="CYCLIC DI-GMP PHOSPHODIESTERASE PA4108-RELATED"/>
    <property type="match status" value="1"/>
</dbReference>
<dbReference type="EMBL" id="JBHSEP010000002">
    <property type="protein sequence ID" value="MFC4597329.1"/>
    <property type="molecule type" value="Genomic_DNA"/>
</dbReference>
<dbReference type="InterPro" id="IPR037522">
    <property type="entry name" value="HD_GYP_dom"/>
</dbReference>
<dbReference type="SUPFAM" id="SSF109604">
    <property type="entry name" value="HD-domain/PDEase-like"/>
    <property type="match status" value="1"/>
</dbReference>
<dbReference type="Proteomes" id="UP001596028">
    <property type="component" value="Unassembled WGS sequence"/>
</dbReference>
<evidence type="ECO:0000313" key="4">
    <source>
        <dbReference type="Proteomes" id="UP001596028"/>
    </source>
</evidence>
<organism evidence="3 4">
    <name type="scientific">Cohnella hongkongensis</name>
    <dbReference type="NCBI Taxonomy" id="178337"/>
    <lineage>
        <taxon>Bacteria</taxon>
        <taxon>Bacillati</taxon>
        <taxon>Bacillota</taxon>
        <taxon>Bacilli</taxon>
        <taxon>Bacillales</taxon>
        <taxon>Paenibacillaceae</taxon>
        <taxon>Cohnella</taxon>
    </lineage>
</organism>
<dbReference type="InterPro" id="IPR006675">
    <property type="entry name" value="HDIG_dom"/>
</dbReference>
<dbReference type="GO" id="GO:0016787">
    <property type="term" value="F:hydrolase activity"/>
    <property type="evidence" value="ECO:0007669"/>
    <property type="project" value="UniProtKB-KW"/>
</dbReference>
<dbReference type="RefSeq" id="WP_378092385.1">
    <property type="nucleotide sequence ID" value="NZ_JBHSEP010000002.1"/>
</dbReference>
<gene>
    <name evidence="3" type="ORF">ACFO3S_03675</name>
</gene>
<dbReference type="EC" id="3.1.4.-" evidence="3"/>
<dbReference type="PROSITE" id="PS51832">
    <property type="entry name" value="HD_GYP"/>
    <property type="match status" value="1"/>
</dbReference>
<dbReference type="PROSITE" id="PS51831">
    <property type="entry name" value="HD"/>
    <property type="match status" value="1"/>
</dbReference>
<reference evidence="4" key="1">
    <citation type="journal article" date="2019" name="Int. J. Syst. Evol. Microbiol.">
        <title>The Global Catalogue of Microorganisms (GCM) 10K type strain sequencing project: providing services to taxonomists for standard genome sequencing and annotation.</title>
        <authorList>
            <consortium name="The Broad Institute Genomics Platform"/>
            <consortium name="The Broad Institute Genome Sequencing Center for Infectious Disease"/>
            <person name="Wu L."/>
            <person name="Ma J."/>
        </authorList>
    </citation>
    <scope>NUCLEOTIDE SEQUENCE [LARGE SCALE GENOMIC DNA]</scope>
    <source>
        <strain evidence="4">CCUG 49571</strain>
    </source>
</reference>
<proteinExistence type="predicted"/>
<evidence type="ECO:0000259" key="2">
    <source>
        <dbReference type="PROSITE" id="PS51832"/>
    </source>
</evidence>
<feature type="domain" description="HD-GYP" evidence="2">
    <location>
        <begin position="1"/>
        <end position="193"/>
    </location>
</feature>
<keyword evidence="4" id="KW-1185">Reference proteome</keyword>
<evidence type="ECO:0000259" key="1">
    <source>
        <dbReference type="PROSITE" id="PS51831"/>
    </source>
</evidence>